<dbReference type="GO" id="GO:0003700">
    <property type="term" value="F:DNA-binding transcription factor activity"/>
    <property type="evidence" value="ECO:0007669"/>
    <property type="project" value="TreeGrafter"/>
</dbReference>
<dbReference type="STRING" id="322505.SAMN04487836_11438"/>
<name>A0A1H6Q4W8_9FIRM</name>
<dbReference type="InterPro" id="IPR010982">
    <property type="entry name" value="Lambda_DNA-bd_dom_sf"/>
</dbReference>
<dbReference type="GeneID" id="54121308"/>
<dbReference type="InterPro" id="IPR050807">
    <property type="entry name" value="TransReg_Diox_bact_type"/>
</dbReference>
<dbReference type="OrthoDB" id="6386941at2"/>
<keyword evidence="1" id="KW-0805">Transcription regulation</keyword>
<dbReference type="PANTHER" id="PTHR46797:SF23">
    <property type="entry name" value="HTH-TYPE TRANSCRIPTIONAL REGULATOR SUTR"/>
    <property type="match status" value="1"/>
</dbReference>
<dbReference type="eggNOG" id="COG1476">
    <property type="taxonomic scope" value="Bacteria"/>
</dbReference>
<dbReference type="PROSITE" id="PS50943">
    <property type="entry name" value="HTH_CROC1"/>
    <property type="match status" value="1"/>
</dbReference>
<dbReference type="SUPFAM" id="SSF47413">
    <property type="entry name" value="lambda repressor-like DNA-binding domains"/>
    <property type="match status" value="1"/>
</dbReference>
<dbReference type="InterPro" id="IPR001387">
    <property type="entry name" value="Cro/C1-type_HTH"/>
</dbReference>
<evidence type="ECO:0000256" key="3">
    <source>
        <dbReference type="ARBA" id="ARBA00023163"/>
    </source>
</evidence>
<keyword evidence="3" id="KW-0804">Transcription</keyword>
<feature type="domain" description="HTH cro/C1-type" evidence="4">
    <location>
        <begin position="13"/>
        <end position="67"/>
    </location>
</feature>
<evidence type="ECO:0000313" key="6">
    <source>
        <dbReference type="Proteomes" id="UP000183028"/>
    </source>
</evidence>
<evidence type="ECO:0000256" key="2">
    <source>
        <dbReference type="ARBA" id="ARBA00023125"/>
    </source>
</evidence>
<evidence type="ECO:0000256" key="1">
    <source>
        <dbReference type="ARBA" id="ARBA00023015"/>
    </source>
</evidence>
<keyword evidence="6" id="KW-1185">Reference proteome</keyword>
<dbReference type="RefSeq" id="WP_051646811.1">
    <property type="nucleotide sequence ID" value="NZ_CACVPP010000009.1"/>
</dbReference>
<dbReference type="Pfam" id="PF01381">
    <property type="entry name" value="HTH_3"/>
    <property type="match status" value="1"/>
</dbReference>
<dbReference type="GO" id="GO:0003677">
    <property type="term" value="F:DNA binding"/>
    <property type="evidence" value="ECO:0007669"/>
    <property type="project" value="UniProtKB-KW"/>
</dbReference>
<dbReference type="AlphaFoldDB" id="A0A1H6Q4W8"/>
<reference evidence="6" key="1">
    <citation type="submission" date="2016-10" db="EMBL/GenBank/DDBJ databases">
        <authorList>
            <person name="Varghese N."/>
        </authorList>
    </citation>
    <scope>NUCLEOTIDE SEQUENCE [LARGE SCALE GENOMIC DNA]</scope>
    <source>
        <strain evidence="6">DSM 20406</strain>
    </source>
</reference>
<proteinExistence type="predicted"/>
<dbReference type="EMBL" id="FNYK01000002">
    <property type="protein sequence ID" value="SEI38848.1"/>
    <property type="molecule type" value="Genomic_DNA"/>
</dbReference>
<gene>
    <name evidence="5" type="ORF">SAMN04487834_100216</name>
</gene>
<sequence>MSKNVNYNLGGRVKTLRENRGWSQEKLATKVGVTTAYLGDIERNTKNPTFHVITHIAQAFCMSLTEFFDEQILPSSDDLEFIDREIIQELSTFTDPMDKKSILKIILLIKSLQSTPDKKELE</sequence>
<evidence type="ECO:0000259" key="4">
    <source>
        <dbReference type="PROSITE" id="PS50943"/>
    </source>
</evidence>
<protein>
    <submittedName>
        <fullName evidence="5">Transcriptional regulator, contains XRE-family HTH domain</fullName>
    </submittedName>
</protein>
<dbReference type="GO" id="GO:0005829">
    <property type="term" value="C:cytosol"/>
    <property type="evidence" value="ECO:0007669"/>
    <property type="project" value="TreeGrafter"/>
</dbReference>
<dbReference type="CDD" id="cd00093">
    <property type="entry name" value="HTH_XRE"/>
    <property type="match status" value="1"/>
</dbReference>
<accession>A0A1H6Q4W8</accession>
<dbReference type="PANTHER" id="PTHR46797">
    <property type="entry name" value="HTH-TYPE TRANSCRIPTIONAL REGULATOR"/>
    <property type="match status" value="1"/>
</dbReference>
<keyword evidence="2" id="KW-0238">DNA-binding</keyword>
<evidence type="ECO:0000313" key="5">
    <source>
        <dbReference type="EMBL" id="SEI38848.1"/>
    </source>
</evidence>
<dbReference type="Proteomes" id="UP000183028">
    <property type="component" value="Unassembled WGS sequence"/>
</dbReference>
<dbReference type="Gene3D" id="1.10.260.40">
    <property type="entry name" value="lambda repressor-like DNA-binding domains"/>
    <property type="match status" value="1"/>
</dbReference>
<dbReference type="SMART" id="SM00530">
    <property type="entry name" value="HTH_XRE"/>
    <property type="match status" value="1"/>
</dbReference>
<organism evidence="5 6">
    <name type="scientific">Sharpea azabuensis</name>
    <dbReference type="NCBI Taxonomy" id="322505"/>
    <lineage>
        <taxon>Bacteria</taxon>
        <taxon>Bacillati</taxon>
        <taxon>Bacillota</taxon>
        <taxon>Erysipelotrichia</taxon>
        <taxon>Erysipelotrichales</taxon>
        <taxon>Coprobacillaceae</taxon>
        <taxon>Sharpea</taxon>
    </lineage>
</organism>